<organism evidence="1 2">
    <name type="scientific">Methanothermococcus okinawensis (strain DSM 14208 / JCM 11175 / IH1)</name>
    <dbReference type="NCBI Taxonomy" id="647113"/>
    <lineage>
        <taxon>Archaea</taxon>
        <taxon>Methanobacteriati</taxon>
        <taxon>Methanobacteriota</taxon>
        <taxon>Methanomada group</taxon>
        <taxon>Methanococci</taxon>
        <taxon>Methanococcales</taxon>
        <taxon>Methanococcaceae</taxon>
        <taxon>Methanothermococcus</taxon>
    </lineage>
</organism>
<dbReference type="PANTHER" id="PTHR35866:SF2">
    <property type="entry name" value="YKGJ FAMILY CYSTEINE CLUSTER PROTEIN"/>
    <property type="match status" value="1"/>
</dbReference>
<dbReference type="AlphaFoldDB" id="F8AKK5"/>
<dbReference type="Pfam" id="PF03692">
    <property type="entry name" value="CxxCxxCC"/>
    <property type="match status" value="1"/>
</dbReference>
<dbReference type="OrthoDB" id="36424at2157"/>
<dbReference type="eggNOG" id="arCOG02579">
    <property type="taxonomic scope" value="Archaea"/>
</dbReference>
<gene>
    <name evidence="1" type="ordered locus">Metok_1576</name>
</gene>
<protein>
    <recommendedName>
        <fullName evidence="3">YkgJ family cysteine cluster protein</fullName>
    </recommendedName>
</protein>
<dbReference type="EMBL" id="CP002792">
    <property type="protein sequence ID" value="AEH07539.1"/>
    <property type="molecule type" value="Genomic_DNA"/>
</dbReference>
<evidence type="ECO:0000313" key="2">
    <source>
        <dbReference type="Proteomes" id="UP000009296"/>
    </source>
</evidence>
<name>F8AKK5_METOI</name>
<dbReference type="KEGG" id="mok:Metok_1576"/>
<dbReference type="HOGENOM" id="CLU_1521868_0_0_2"/>
<dbReference type="PANTHER" id="PTHR35866">
    <property type="entry name" value="PUTATIVE-RELATED"/>
    <property type="match status" value="1"/>
</dbReference>
<evidence type="ECO:0000313" key="1">
    <source>
        <dbReference type="EMBL" id="AEH07539.1"/>
    </source>
</evidence>
<dbReference type="STRING" id="647113.Metok_1576"/>
<dbReference type="GeneID" id="10773734"/>
<keyword evidence="2" id="KW-1185">Reference proteome</keyword>
<dbReference type="InterPro" id="IPR005358">
    <property type="entry name" value="Puta_zinc/iron-chelating_dom"/>
</dbReference>
<sequence length="163" mass="18838">MEKIKPDTKGIAWTCLMCGKCCDSPTVTKKDIANISGYLKIPFEETVKKYLTYFDGTYGELKEVKGKCIFLKDNKCSIYKVRPLICRLRPYSPQLKNGKLILTYDGWFLNNCPGLFIGNLPVEEEYLKYGALVVKYLGEEQPTPDELFKNFKKRNKKLNKKNK</sequence>
<proteinExistence type="predicted"/>
<dbReference type="RefSeq" id="WP_013867713.1">
    <property type="nucleotide sequence ID" value="NC_015636.1"/>
</dbReference>
<evidence type="ECO:0008006" key="3">
    <source>
        <dbReference type="Google" id="ProtNLM"/>
    </source>
</evidence>
<accession>F8AKK5</accession>
<reference evidence="1" key="1">
    <citation type="submission" date="2011-05" db="EMBL/GenBank/DDBJ databases">
        <title>Complete sequence of chromosome of Methanothermococcus okinawensis IH1.</title>
        <authorList>
            <consortium name="US DOE Joint Genome Institute"/>
            <person name="Lucas S."/>
            <person name="Han J."/>
            <person name="Lapidus A."/>
            <person name="Cheng J.-F."/>
            <person name="Goodwin L."/>
            <person name="Pitluck S."/>
            <person name="Peters L."/>
            <person name="Mikhailova N."/>
            <person name="Held B."/>
            <person name="Han C."/>
            <person name="Tapia R."/>
            <person name="Land M."/>
            <person name="Hauser L."/>
            <person name="Kyrpides N."/>
            <person name="Ivanova N."/>
            <person name="Pagani I."/>
            <person name="Sieprawska-Lupa M."/>
            <person name="Takai K."/>
            <person name="Miyazaki J."/>
            <person name="Whitman W."/>
            <person name="Woyke T."/>
        </authorList>
    </citation>
    <scope>NUCLEOTIDE SEQUENCE</scope>
    <source>
        <strain evidence="1">IH1</strain>
    </source>
</reference>
<dbReference type="Proteomes" id="UP000009296">
    <property type="component" value="Chromosome"/>
</dbReference>